<reference evidence="2 3" key="1">
    <citation type="submission" date="2016-02" db="EMBL/GenBank/DDBJ databases">
        <title>Genome analysis of coral dinoflagellate symbionts highlights evolutionary adaptations to a symbiotic lifestyle.</title>
        <authorList>
            <person name="Aranda M."/>
            <person name="Li Y."/>
            <person name="Liew Y.J."/>
            <person name="Baumgarten S."/>
            <person name="Simakov O."/>
            <person name="Wilson M."/>
            <person name="Piel J."/>
            <person name="Ashoor H."/>
            <person name="Bougouffa S."/>
            <person name="Bajic V.B."/>
            <person name="Ryu T."/>
            <person name="Ravasi T."/>
            <person name="Bayer T."/>
            <person name="Micklem G."/>
            <person name="Kim H."/>
            <person name="Bhak J."/>
            <person name="Lajeunesse T.C."/>
            <person name="Voolstra C.R."/>
        </authorList>
    </citation>
    <scope>NUCLEOTIDE SEQUENCE [LARGE SCALE GENOMIC DNA]</scope>
    <source>
        <strain evidence="2 3">CCMP2467</strain>
    </source>
</reference>
<evidence type="ECO:0000313" key="2">
    <source>
        <dbReference type="EMBL" id="OLP83538.1"/>
    </source>
</evidence>
<feature type="region of interest" description="Disordered" evidence="1">
    <location>
        <begin position="89"/>
        <end position="123"/>
    </location>
</feature>
<comment type="caution">
    <text evidence="2">The sequence shown here is derived from an EMBL/GenBank/DDBJ whole genome shotgun (WGS) entry which is preliminary data.</text>
</comment>
<evidence type="ECO:0000256" key="1">
    <source>
        <dbReference type="SAM" id="MobiDB-lite"/>
    </source>
</evidence>
<name>A0A1Q9CKS9_SYMMI</name>
<accession>A0A1Q9CKS9</accession>
<dbReference type="Proteomes" id="UP000186817">
    <property type="component" value="Unassembled WGS sequence"/>
</dbReference>
<protein>
    <submittedName>
        <fullName evidence="2">Uncharacterized protein</fullName>
    </submittedName>
</protein>
<organism evidence="2 3">
    <name type="scientific">Symbiodinium microadriaticum</name>
    <name type="common">Dinoflagellate</name>
    <name type="synonym">Zooxanthella microadriatica</name>
    <dbReference type="NCBI Taxonomy" id="2951"/>
    <lineage>
        <taxon>Eukaryota</taxon>
        <taxon>Sar</taxon>
        <taxon>Alveolata</taxon>
        <taxon>Dinophyceae</taxon>
        <taxon>Suessiales</taxon>
        <taxon>Symbiodiniaceae</taxon>
        <taxon>Symbiodinium</taxon>
    </lineage>
</organism>
<gene>
    <name evidence="2" type="ORF">AK812_SmicGene35689</name>
</gene>
<proteinExistence type="predicted"/>
<dbReference type="EMBL" id="LSRX01001110">
    <property type="protein sequence ID" value="OLP83538.1"/>
    <property type="molecule type" value="Genomic_DNA"/>
</dbReference>
<feature type="compositionally biased region" description="Polar residues" evidence="1">
    <location>
        <begin position="89"/>
        <end position="103"/>
    </location>
</feature>
<dbReference type="AlphaFoldDB" id="A0A1Q9CKS9"/>
<evidence type="ECO:0000313" key="3">
    <source>
        <dbReference type="Proteomes" id="UP000186817"/>
    </source>
</evidence>
<sequence length="254" mass="28287">MKSFTSPTQIGTLQLTEKGLGMYNPDAAERLFEPEALQTTPVMDVAIRTSRFVHKFLGTSSCELDHALGTVTMHVRECLHLMRTSDTAHQSYDNDVGQSARQQSHADHTGRDPRTAHDGHGQSMAATNVRNGCKRGTGCHCEDSCKLSTCSKFEAYLAWNLLTGVDAPYNQMRTSALVTSRDTGETQACLQTGCLIETHRFDIMPPKLALNSDVYHVCKIACLECLIFHSVFVKDSKKMPDDDGAQWIWELRFL</sequence>
<feature type="compositionally biased region" description="Basic and acidic residues" evidence="1">
    <location>
        <begin position="104"/>
        <end position="120"/>
    </location>
</feature>
<keyword evidence="3" id="KW-1185">Reference proteome</keyword>